<reference evidence="9" key="1">
    <citation type="journal article" date="2019" name="Int. J. Syst. Evol. Microbiol.">
        <title>The Global Catalogue of Microorganisms (GCM) 10K type strain sequencing project: providing services to taxonomists for standard genome sequencing and annotation.</title>
        <authorList>
            <consortium name="The Broad Institute Genomics Platform"/>
            <consortium name="The Broad Institute Genome Sequencing Center for Infectious Disease"/>
            <person name="Wu L."/>
            <person name="Ma J."/>
        </authorList>
    </citation>
    <scope>NUCLEOTIDE SEQUENCE [LARGE SCALE GENOMIC DNA]</scope>
    <source>
        <strain evidence="9">JCM 17085</strain>
    </source>
</reference>
<proteinExistence type="predicted"/>
<keyword evidence="5" id="KW-0998">Cell outer membrane</keyword>
<keyword evidence="4" id="KW-0472">Membrane</keyword>
<dbReference type="PANTHER" id="PTHR12815">
    <property type="entry name" value="SORTING AND ASSEMBLY MACHINERY SAMM50 PROTEIN FAMILY MEMBER"/>
    <property type="match status" value="1"/>
</dbReference>
<accession>A0ABP7WV48</accession>
<organism evidence="8 9">
    <name type="scientific">Mucilaginibacter panaciglaebae</name>
    <dbReference type="NCBI Taxonomy" id="502331"/>
    <lineage>
        <taxon>Bacteria</taxon>
        <taxon>Pseudomonadati</taxon>
        <taxon>Bacteroidota</taxon>
        <taxon>Sphingobacteriia</taxon>
        <taxon>Sphingobacteriales</taxon>
        <taxon>Sphingobacteriaceae</taxon>
        <taxon>Mucilaginibacter</taxon>
    </lineage>
</organism>
<feature type="chain" id="PRO_5047440151" evidence="6">
    <location>
        <begin position="23"/>
        <end position="766"/>
    </location>
</feature>
<dbReference type="PROSITE" id="PS51257">
    <property type="entry name" value="PROKAR_LIPOPROTEIN"/>
    <property type="match status" value="1"/>
</dbReference>
<keyword evidence="9" id="KW-1185">Reference proteome</keyword>
<feature type="domain" description="Bacterial surface antigen (D15)" evidence="7">
    <location>
        <begin position="358"/>
        <end position="735"/>
    </location>
</feature>
<evidence type="ECO:0000256" key="5">
    <source>
        <dbReference type="ARBA" id="ARBA00023237"/>
    </source>
</evidence>
<dbReference type="Pfam" id="PF01103">
    <property type="entry name" value="Omp85"/>
    <property type="match status" value="1"/>
</dbReference>
<evidence type="ECO:0000256" key="4">
    <source>
        <dbReference type="ARBA" id="ARBA00023136"/>
    </source>
</evidence>
<evidence type="ECO:0000256" key="3">
    <source>
        <dbReference type="ARBA" id="ARBA00022729"/>
    </source>
</evidence>
<evidence type="ECO:0000259" key="7">
    <source>
        <dbReference type="Pfam" id="PF01103"/>
    </source>
</evidence>
<dbReference type="PANTHER" id="PTHR12815:SF47">
    <property type="entry name" value="TRANSLOCATION AND ASSEMBLY MODULE SUBUNIT TAMA"/>
    <property type="match status" value="1"/>
</dbReference>
<evidence type="ECO:0000256" key="2">
    <source>
        <dbReference type="ARBA" id="ARBA00022692"/>
    </source>
</evidence>
<evidence type="ECO:0000313" key="9">
    <source>
        <dbReference type="Proteomes" id="UP001500841"/>
    </source>
</evidence>
<dbReference type="Gene3D" id="2.40.160.50">
    <property type="entry name" value="membrane protein fhac: a member of the omp85/tpsb transporter family"/>
    <property type="match status" value="1"/>
</dbReference>
<dbReference type="Proteomes" id="UP001500841">
    <property type="component" value="Unassembled WGS sequence"/>
</dbReference>
<dbReference type="EMBL" id="BAABCV010000006">
    <property type="protein sequence ID" value="GAA4097048.1"/>
    <property type="molecule type" value="Genomic_DNA"/>
</dbReference>
<evidence type="ECO:0000256" key="6">
    <source>
        <dbReference type="SAM" id="SignalP"/>
    </source>
</evidence>
<keyword evidence="3 6" id="KW-0732">Signal</keyword>
<gene>
    <name evidence="8" type="ORF">GCM10022392_20640</name>
</gene>
<name>A0ABP7WV48_9SPHI</name>
<dbReference type="InterPro" id="IPR000184">
    <property type="entry name" value="Bac_surfAg_D15"/>
</dbReference>
<sequence length="766" mass="86505">MTKFKYILIVFFAVLMSSCSTTKYLQPGQKLYTGGEVKITDKQNSKKSDIGPIKTDLTSLLRPAPNSTILGLRYKLWIYFKTRTNKVRGLKHYLNTHFGEPPVLAGSVDLVKNSSILQNRLQNKGYFLAQVSGDTVSKKGSKVAKAVYTVQTGPSYHYRQITFPTGNDDLDTAVAGTAGKSLLKVGDRFDLDVIKNERIRIDARLKEEGFFYFSPENLIMRYDSTKANHTVDMFVHIKETTPDQARWIYSIRNIYVYPKYSLRDTSLKLDSAQRYAWYNVIDPKKTVRPFIFKNTILLHPNDIYNRTAHNNSLNRFIELGPFSFVKNRFEDVTPDSPKLDIYYFLTQAKRKSLTAEIIARQTSANYDGTQFNLTFRNRNAFKGGELFSVNFFTSTDKQFGSYNNGFNVFQFGVEPSLTWPRIVGPVDIKTNDAYIPKTILTTGYTLIDRTKLYKLNSFNAAFGYQWKPNLHKQHALNLIELSYVDAANVSQLYQDSIRKTRNPTLTHVINNQLTFGPSYSFTFDNSTEVFRKNSIYYKGKVSLSGNLLGIVLGADTLAGKAKKIFGTPFNQYIKVENDLRYFHKISQSTKLATRFLVDVGLPYGNSTILPYSQQFFIGGPNSLRGFQARSIGPGSYYPAASVTNGTQFLPDESGDIKLEANVELRQKLFSIVEGALFTDAGNIWLMRSHYGLPGAAFSKHFLNEIAVDAGFGLRFNLSVLILRTDFGFPLIKPVSSNTGVIDGVDYTGSGWHGSKMVFNLAIGYPF</sequence>
<keyword evidence="2" id="KW-0812">Transmembrane</keyword>
<evidence type="ECO:0000256" key="1">
    <source>
        <dbReference type="ARBA" id="ARBA00004370"/>
    </source>
</evidence>
<comment type="caution">
    <text evidence="8">The sequence shown here is derived from an EMBL/GenBank/DDBJ whole genome shotgun (WGS) entry which is preliminary data.</text>
</comment>
<comment type="subcellular location">
    <subcellularLocation>
        <location evidence="1">Membrane</location>
    </subcellularLocation>
</comment>
<dbReference type="InterPro" id="IPR039910">
    <property type="entry name" value="D15-like"/>
</dbReference>
<protein>
    <submittedName>
        <fullName evidence="8">BamA/TamA family outer membrane protein</fullName>
    </submittedName>
</protein>
<dbReference type="RefSeq" id="WP_345103706.1">
    <property type="nucleotide sequence ID" value="NZ_BAABCV010000006.1"/>
</dbReference>
<evidence type="ECO:0000313" key="8">
    <source>
        <dbReference type="EMBL" id="GAA4097048.1"/>
    </source>
</evidence>
<feature type="signal peptide" evidence="6">
    <location>
        <begin position="1"/>
        <end position="22"/>
    </location>
</feature>